<dbReference type="AlphaFoldDB" id="A0A562MC51"/>
<keyword evidence="2" id="KW-0808">Transferase</keyword>
<dbReference type="InterPro" id="IPR001763">
    <property type="entry name" value="Rhodanese-like_dom"/>
</dbReference>
<accession>A0A562MC51</accession>
<keyword evidence="3" id="KW-1185">Reference proteome</keyword>
<name>A0A562MC51_9HYPH</name>
<evidence type="ECO:0000259" key="1">
    <source>
        <dbReference type="PROSITE" id="PS50206"/>
    </source>
</evidence>
<dbReference type="Gene3D" id="3.40.250.10">
    <property type="entry name" value="Rhodanese-like domain"/>
    <property type="match status" value="1"/>
</dbReference>
<protein>
    <submittedName>
        <fullName evidence="2">Rhodanese-related sulfurtransferase</fullName>
    </submittedName>
</protein>
<dbReference type="PROSITE" id="PS50206">
    <property type="entry name" value="RHODANESE_3"/>
    <property type="match status" value="1"/>
</dbReference>
<organism evidence="2 3">
    <name type="scientific">Mesorhizobium tianshanense</name>
    <dbReference type="NCBI Taxonomy" id="39844"/>
    <lineage>
        <taxon>Bacteria</taxon>
        <taxon>Pseudomonadati</taxon>
        <taxon>Pseudomonadota</taxon>
        <taxon>Alphaproteobacteria</taxon>
        <taxon>Hyphomicrobiales</taxon>
        <taxon>Phyllobacteriaceae</taxon>
        <taxon>Mesorhizobium</taxon>
    </lineage>
</organism>
<feature type="domain" description="Rhodanese" evidence="1">
    <location>
        <begin position="17"/>
        <end position="107"/>
    </location>
</feature>
<dbReference type="CDD" id="cd00158">
    <property type="entry name" value="RHOD"/>
    <property type="match status" value="1"/>
</dbReference>
<dbReference type="GO" id="GO:0016740">
    <property type="term" value="F:transferase activity"/>
    <property type="evidence" value="ECO:0007669"/>
    <property type="project" value="UniProtKB-KW"/>
</dbReference>
<dbReference type="PANTHER" id="PTHR43031:SF1">
    <property type="entry name" value="PYRIDINE NUCLEOTIDE-DISULPHIDE OXIDOREDUCTASE"/>
    <property type="match status" value="1"/>
</dbReference>
<dbReference type="SUPFAM" id="SSF52821">
    <property type="entry name" value="Rhodanese/Cell cycle control phosphatase"/>
    <property type="match status" value="1"/>
</dbReference>
<evidence type="ECO:0000313" key="3">
    <source>
        <dbReference type="Proteomes" id="UP000317122"/>
    </source>
</evidence>
<dbReference type="InterPro" id="IPR050229">
    <property type="entry name" value="GlpE_sulfurtransferase"/>
</dbReference>
<evidence type="ECO:0000313" key="2">
    <source>
        <dbReference type="EMBL" id="TWI17474.1"/>
    </source>
</evidence>
<reference evidence="2 3" key="1">
    <citation type="journal article" date="2015" name="Stand. Genomic Sci.">
        <title>Genomic Encyclopedia of Bacterial and Archaeal Type Strains, Phase III: the genomes of soil and plant-associated and newly described type strains.</title>
        <authorList>
            <person name="Whitman W.B."/>
            <person name="Woyke T."/>
            <person name="Klenk H.P."/>
            <person name="Zhou Y."/>
            <person name="Lilburn T.G."/>
            <person name="Beck B.J."/>
            <person name="De Vos P."/>
            <person name="Vandamme P."/>
            <person name="Eisen J.A."/>
            <person name="Garrity G."/>
            <person name="Hugenholtz P."/>
            <person name="Kyrpides N.C."/>
        </authorList>
    </citation>
    <scope>NUCLEOTIDE SEQUENCE [LARGE SCALE GENOMIC DNA]</scope>
    <source>
        <strain evidence="2 3">CGMCC 1.2546</strain>
    </source>
</reference>
<dbReference type="OrthoDB" id="9802991at2"/>
<dbReference type="InterPro" id="IPR036873">
    <property type="entry name" value="Rhodanese-like_dom_sf"/>
</dbReference>
<comment type="caution">
    <text evidence="2">The sequence shown here is derived from an EMBL/GenBank/DDBJ whole genome shotgun (WGS) entry which is preliminary data.</text>
</comment>
<dbReference type="Proteomes" id="UP000317122">
    <property type="component" value="Unassembled WGS sequence"/>
</dbReference>
<sequence>MLDEAKQICPTTTRRRVAEGAVLVDVREQAEIDRLAFDVPGLVRIPLGELEKRYVELPRDRELVLACQSGGRSLKATYFLMYKGFDKVANMEGGMAKWASKGFPVKDETSSQQPEGQDVGGCGCGTSPSGIGSCCESAVPGEPECC</sequence>
<dbReference type="SMART" id="SM00450">
    <property type="entry name" value="RHOD"/>
    <property type="match status" value="1"/>
</dbReference>
<dbReference type="EMBL" id="VLKT01000106">
    <property type="protein sequence ID" value="TWI17474.1"/>
    <property type="molecule type" value="Genomic_DNA"/>
</dbReference>
<dbReference type="PANTHER" id="PTHR43031">
    <property type="entry name" value="FAD-DEPENDENT OXIDOREDUCTASE"/>
    <property type="match status" value="1"/>
</dbReference>
<gene>
    <name evidence="2" type="ORF">IQ26_07514</name>
</gene>
<proteinExistence type="predicted"/>
<dbReference type="Pfam" id="PF00581">
    <property type="entry name" value="Rhodanese"/>
    <property type="match status" value="1"/>
</dbReference>
<dbReference type="RefSeq" id="WP_145723404.1">
    <property type="nucleotide sequence ID" value="NZ_BSPF01000017.1"/>
</dbReference>